<dbReference type="GeneTree" id="ENSGT00940000163467"/>
<organism evidence="3 4">
    <name type="scientific">Xiphophorus maculatus</name>
    <name type="common">Southern platyfish</name>
    <name type="synonym">Platypoecilus maculatus</name>
    <dbReference type="NCBI Taxonomy" id="8083"/>
    <lineage>
        <taxon>Eukaryota</taxon>
        <taxon>Metazoa</taxon>
        <taxon>Chordata</taxon>
        <taxon>Craniata</taxon>
        <taxon>Vertebrata</taxon>
        <taxon>Euteleostomi</taxon>
        <taxon>Actinopterygii</taxon>
        <taxon>Neopterygii</taxon>
        <taxon>Teleostei</taxon>
        <taxon>Neoteleostei</taxon>
        <taxon>Acanthomorphata</taxon>
        <taxon>Ovalentaria</taxon>
        <taxon>Atherinomorphae</taxon>
        <taxon>Cyprinodontiformes</taxon>
        <taxon>Poeciliidae</taxon>
        <taxon>Poeciliinae</taxon>
        <taxon>Xiphophorus</taxon>
    </lineage>
</organism>
<sequence length="468" mass="53793">MMRRMNVEQAAKLFFQLEDDGDSQIETEEEDEVAMLRSKLRSKRRCATARSRSPRGDAEPTPAVTPGRRRNDIRRFQPRRTPGVQINNLENNYLYDYWTILSVPLPHKVMFRDKFTSIFCNTHLSDPEEDEQNDKKGTPGHDKLFRIRPLYDDILCSCEAYFHPKRELAVDERMVGTKAKTGITEYMKDKLTKWGLKNFVLAESTSGYIITFRIYTGKTQTQSEHGLSYDVVMNLVQTSFLDTEYHIYMDNFYSSPNLFMDLSRMKFGACGTYSSLRGRGNALTKKSKRGSVRWIREGSLVFVKWMDTHEVSVCSTIHPAFSGETVDRRAKAADGSWAVSKIPCPTPIVAYNKNTVWVEKTNRWYTTLLLHFLDIATTNAVILHREISSTKQEEVMTHKDFMVELMCQLCGISKQGNSHHRFCPKSQQRTAAANIIKMTPGVTRFAVTRVSDIKTCFDLFLPLSLKKS</sequence>
<dbReference type="Proteomes" id="UP000002852">
    <property type="component" value="Unassembled WGS sequence"/>
</dbReference>
<dbReference type="Ensembl" id="ENSXMAT00000023087.1">
    <property type="protein sequence ID" value="ENSXMAP00000020837.1"/>
    <property type="gene ID" value="ENSXMAG00000023207.1"/>
</dbReference>
<dbReference type="InParanoid" id="A0A3B5PQW1"/>
<evidence type="ECO:0000259" key="2">
    <source>
        <dbReference type="Pfam" id="PF13843"/>
    </source>
</evidence>
<evidence type="ECO:0000313" key="4">
    <source>
        <dbReference type="Proteomes" id="UP000002852"/>
    </source>
</evidence>
<evidence type="ECO:0000313" key="3">
    <source>
        <dbReference type="Ensembl" id="ENSXMAP00000020837.1"/>
    </source>
</evidence>
<dbReference type="AlphaFoldDB" id="A0A3B5PQW1"/>
<name>A0A3B5PQW1_XIPMA</name>
<feature type="compositionally biased region" description="Basic residues" evidence="1">
    <location>
        <begin position="38"/>
        <end position="47"/>
    </location>
</feature>
<accession>A0A3B5PQW1</accession>
<feature type="domain" description="PiggyBac transposable element-derived protein" evidence="2">
    <location>
        <begin position="96"/>
        <end position="363"/>
    </location>
</feature>
<dbReference type="PANTHER" id="PTHR46599:SF3">
    <property type="entry name" value="PIGGYBAC TRANSPOSABLE ELEMENT-DERIVED PROTEIN 4"/>
    <property type="match status" value="1"/>
</dbReference>
<proteinExistence type="predicted"/>
<keyword evidence="4" id="KW-1185">Reference proteome</keyword>
<evidence type="ECO:0000256" key="1">
    <source>
        <dbReference type="SAM" id="MobiDB-lite"/>
    </source>
</evidence>
<dbReference type="STRING" id="8083.ENSXMAP00000020837"/>
<protein>
    <recommendedName>
        <fullName evidence="2">PiggyBac transposable element-derived protein domain-containing protein</fullName>
    </recommendedName>
</protein>
<dbReference type="InterPro" id="IPR029526">
    <property type="entry name" value="PGBD"/>
</dbReference>
<dbReference type="PANTHER" id="PTHR46599">
    <property type="entry name" value="PIGGYBAC TRANSPOSABLE ELEMENT-DERIVED PROTEIN 4"/>
    <property type="match status" value="1"/>
</dbReference>
<feature type="region of interest" description="Disordered" evidence="1">
    <location>
        <begin position="36"/>
        <end position="70"/>
    </location>
</feature>
<reference evidence="3" key="3">
    <citation type="submission" date="2025-08" db="UniProtKB">
        <authorList>
            <consortium name="Ensembl"/>
        </authorList>
    </citation>
    <scope>IDENTIFICATION</scope>
    <source>
        <strain evidence="3">JP 163 A</strain>
    </source>
</reference>
<reference evidence="4" key="2">
    <citation type="journal article" date="2013" name="Nat. Genet.">
        <title>The genome of the platyfish, Xiphophorus maculatus, provides insights into evolutionary adaptation and several complex traits.</title>
        <authorList>
            <person name="Schartl M."/>
            <person name="Walter R.B."/>
            <person name="Shen Y."/>
            <person name="Garcia T."/>
            <person name="Catchen J."/>
            <person name="Amores A."/>
            <person name="Braasch I."/>
            <person name="Chalopin D."/>
            <person name="Volff J.N."/>
            <person name="Lesch K.P."/>
            <person name="Bisazza A."/>
            <person name="Minx P."/>
            <person name="Hillier L."/>
            <person name="Wilson R.K."/>
            <person name="Fuerstenberg S."/>
            <person name="Boore J."/>
            <person name="Searle S."/>
            <person name="Postlethwait J.H."/>
            <person name="Warren W.C."/>
        </authorList>
    </citation>
    <scope>NUCLEOTIDE SEQUENCE [LARGE SCALE GENOMIC DNA]</scope>
    <source>
        <strain evidence="4">JP 163 A</strain>
    </source>
</reference>
<dbReference type="OMA" id="WNNADEE"/>
<reference evidence="3" key="4">
    <citation type="submission" date="2025-09" db="UniProtKB">
        <authorList>
            <consortium name="Ensembl"/>
        </authorList>
    </citation>
    <scope>IDENTIFICATION</scope>
    <source>
        <strain evidence="3">JP 163 A</strain>
    </source>
</reference>
<reference evidence="4" key="1">
    <citation type="submission" date="2012-01" db="EMBL/GenBank/DDBJ databases">
        <authorList>
            <person name="Walter R."/>
            <person name="Schartl M."/>
            <person name="Warren W."/>
        </authorList>
    </citation>
    <scope>NUCLEOTIDE SEQUENCE [LARGE SCALE GENOMIC DNA]</scope>
    <source>
        <strain evidence="4">JP 163 A</strain>
    </source>
</reference>
<dbReference type="Pfam" id="PF13843">
    <property type="entry name" value="DDE_Tnp_1_7"/>
    <property type="match status" value="1"/>
</dbReference>